<dbReference type="Gene3D" id="3.90.1150.10">
    <property type="entry name" value="Aspartate Aminotransferase, domain 1"/>
    <property type="match status" value="1"/>
</dbReference>
<comment type="caution">
    <text evidence="1">The sequence shown here is derived from an EMBL/GenBank/DDBJ whole genome shotgun (WGS) entry which is preliminary data.</text>
</comment>
<evidence type="ECO:0000313" key="1">
    <source>
        <dbReference type="EMBL" id="MBC8577616.1"/>
    </source>
</evidence>
<dbReference type="RefSeq" id="WP_262401005.1">
    <property type="nucleotide sequence ID" value="NZ_JACRTB010000039.1"/>
</dbReference>
<dbReference type="Pfam" id="PF12897">
    <property type="entry name" value="Asp_aminotransf"/>
    <property type="match status" value="1"/>
</dbReference>
<reference evidence="1 2" key="1">
    <citation type="submission" date="2020-08" db="EMBL/GenBank/DDBJ databases">
        <title>Genome public.</title>
        <authorList>
            <person name="Liu C."/>
            <person name="Sun Q."/>
        </authorList>
    </citation>
    <scope>NUCLEOTIDE SEQUENCE [LARGE SCALE GENOMIC DNA]</scope>
    <source>
        <strain evidence="1 2">BX1</strain>
    </source>
</reference>
<dbReference type="InterPro" id="IPR015421">
    <property type="entry name" value="PyrdxlP-dep_Trfase_major"/>
</dbReference>
<name>A0ABR7NMI2_9FIRM</name>
<sequence>MKAYQEMNRGELTAERAALQQEFDGYKAKGLKLNMARGKPGADQLALSMPMLDALNSGSDCKDEGIDCRNYGELTGIPSAKKLFGEVMGVSADEIIIGGSSSLTMMYDCMSRAMLKGVLGSEKPWGKYDKVKFLCPVPGYDRHFTICEFLGIEMINIPLTEWGPDMDLIEKLVADDETVKGMWCVPKYTNPLGGTYSDEAVRRIAALKPAAKDFRIFWDNAYAVHHVYKDTRLLNILDECKKAGNPNMVYMFGSTSKITFPGAGVGYMAMSKENVEFTAKQLNAQAISWDKLNMLRHVRYFKNADGLRAQMDKHAALLRPKFDAVLKALDSELAGRGAGRWVKPDGGYFVTYIAENGCAKRIVSLCKEAGVVMTNAGATHPYGKDPDDCYIRIAPSFPTPEELSLAMQIFCVSVRLATVEKLLGA</sequence>
<keyword evidence="2" id="KW-1185">Reference proteome</keyword>
<dbReference type="PANTHER" id="PTHR43799:SF1">
    <property type="entry name" value="ASPARTATE AMINOTRANSFERASE"/>
    <property type="match status" value="1"/>
</dbReference>
<organism evidence="1 2">
    <name type="scientific">Yanshouia hominis</name>
    <dbReference type="NCBI Taxonomy" id="2763673"/>
    <lineage>
        <taxon>Bacteria</taxon>
        <taxon>Bacillati</taxon>
        <taxon>Bacillota</taxon>
        <taxon>Clostridia</taxon>
        <taxon>Eubacteriales</taxon>
        <taxon>Oscillospiraceae</taxon>
        <taxon>Yanshouia</taxon>
    </lineage>
</organism>
<dbReference type="Gene3D" id="3.40.640.10">
    <property type="entry name" value="Type I PLP-dependent aspartate aminotransferase-like (Major domain)"/>
    <property type="match status" value="1"/>
</dbReference>
<keyword evidence="1" id="KW-0808">Transferase</keyword>
<gene>
    <name evidence="1" type="ORF">H8717_14545</name>
</gene>
<evidence type="ECO:0000313" key="2">
    <source>
        <dbReference type="Proteomes" id="UP000658131"/>
    </source>
</evidence>
<keyword evidence="1" id="KW-0032">Aminotransferase</keyword>
<dbReference type="SUPFAM" id="SSF53383">
    <property type="entry name" value="PLP-dependent transferases"/>
    <property type="match status" value="1"/>
</dbReference>
<accession>A0ABR7NMI2</accession>
<dbReference type="InterPro" id="IPR024551">
    <property type="entry name" value="AspAT_Ic"/>
</dbReference>
<proteinExistence type="predicted"/>
<dbReference type="Proteomes" id="UP000658131">
    <property type="component" value="Unassembled WGS sequence"/>
</dbReference>
<dbReference type="EMBL" id="JACRTB010000039">
    <property type="protein sequence ID" value="MBC8577616.1"/>
    <property type="molecule type" value="Genomic_DNA"/>
</dbReference>
<dbReference type="InterPro" id="IPR015424">
    <property type="entry name" value="PyrdxlP-dep_Trfase"/>
</dbReference>
<dbReference type="GO" id="GO:0008483">
    <property type="term" value="F:transaminase activity"/>
    <property type="evidence" value="ECO:0007669"/>
    <property type="project" value="UniProtKB-KW"/>
</dbReference>
<dbReference type="PANTHER" id="PTHR43799">
    <property type="entry name" value="AMINOTRANSFERASE, PUTATIVE-RELATED"/>
    <property type="match status" value="1"/>
</dbReference>
<protein>
    <submittedName>
        <fullName evidence="1">Aminotransferase class I/II-fold pyridoxal phosphate-dependent enzyme</fullName>
    </submittedName>
</protein>
<dbReference type="CDD" id="cd00609">
    <property type="entry name" value="AAT_like"/>
    <property type="match status" value="1"/>
</dbReference>
<dbReference type="InterPro" id="IPR015422">
    <property type="entry name" value="PyrdxlP-dep_Trfase_small"/>
</dbReference>